<dbReference type="InterPro" id="IPR058625">
    <property type="entry name" value="MdtA-like_BSH"/>
</dbReference>
<dbReference type="EMBL" id="UOET01000514">
    <property type="protein sequence ID" value="VAW30437.1"/>
    <property type="molecule type" value="Genomic_DNA"/>
</dbReference>
<dbReference type="Gene3D" id="2.40.50.100">
    <property type="match status" value="1"/>
</dbReference>
<keyword evidence="3" id="KW-0175">Coiled coil</keyword>
<dbReference type="Gene3D" id="2.40.30.170">
    <property type="match status" value="1"/>
</dbReference>
<dbReference type="Pfam" id="PF25917">
    <property type="entry name" value="BSH_RND"/>
    <property type="match status" value="1"/>
</dbReference>
<comment type="subcellular location">
    <subcellularLocation>
        <location evidence="1">Cell envelope</location>
    </subcellularLocation>
</comment>
<dbReference type="SUPFAM" id="SSF111369">
    <property type="entry name" value="HlyD-like secretion proteins"/>
    <property type="match status" value="1"/>
</dbReference>
<name>A0A3B0UY83_9ZZZZ</name>
<reference evidence="7" key="1">
    <citation type="submission" date="2018-06" db="EMBL/GenBank/DDBJ databases">
        <authorList>
            <person name="Zhirakovskaya E."/>
        </authorList>
    </citation>
    <scope>NUCLEOTIDE SEQUENCE</scope>
</reference>
<feature type="domain" description="CusB-like beta-barrel" evidence="5">
    <location>
        <begin position="225"/>
        <end position="298"/>
    </location>
</feature>
<gene>
    <name evidence="7" type="ORF">MNBD_BACTEROID07-951</name>
</gene>
<keyword evidence="2" id="KW-0813">Transport</keyword>
<evidence type="ECO:0000256" key="1">
    <source>
        <dbReference type="ARBA" id="ARBA00004196"/>
    </source>
</evidence>
<evidence type="ECO:0000259" key="6">
    <source>
        <dbReference type="Pfam" id="PF25967"/>
    </source>
</evidence>
<dbReference type="PANTHER" id="PTHR30469:SF15">
    <property type="entry name" value="HLYD FAMILY OF SECRETION PROTEINS"/>
    <property type="match status" value="1"/>
</dbReference>
<dbReference type="GO" id="GO:1990281">
    <property type="term" value="C:efflux pump complex"/>
    <property type="evidence" value="ECO:0007669"/>
    <property type="project" value="TreeGrafter"/>
</dbReference>
<dbReference type="GO" id="GO:0015562">
    <property type="term" value="F:efflux transmembrane transporter activity"/>
    <property type="evidence" value="ECO:0007669"/>
    <property type="project" value="TreeGrafter"/>
</dbReference>
<feature type="domain" description="Multidrug resistance protein MdtA-like C-terminal permuted SH3" evidence="6">
    <location>
        <begin position="305"/>
        <end position="366"/>
    </location>
</feature>
<sequence>MKNISLFLVTLLFLLASCGNENTSKTEQKIINYQKQVTTINKKIDRLQQKLNRRNKNKVITTGRKVTVNVRKLQPAVFNHYFDASAEIESVHEAYVSPEVNGQVEKIFVTAGDRVKKGQLLAQLNSDIMQDNIRELKTSLELASYTYEKQKALWKKKIGSELQYLQAKTNYESLRNKLNTLQTQYQRSFITSPIEGYVDAIDLKVGEMAIPGQRFFHVVNLSRLYVNAQISEAYLPIIHEGDAVEVRFSAFPSIVMHKKVYRIGKVINKQSRTFKLQLKINNPKQLLRPNLLAIIRIKDYTNLKAIVVPSFVVREDIQGDYLYVVTTEDGQKIARKRYVKTGKSFKKKTEVIGGLKAGETIITQGYNNVTNGSALNIRK</sequence>
<dbReference type="InterPro" id="IPR058627">
    <property type="entry name" value="MdtA-like_C"/>
</dbReference>
<dbReference type="AlphaFoldDB" id="A0A3B0UY83"/>
<dbReference type="InterPro" id="IPR006143">
    <property type="entry name" value="RND_pump_MFP"/>
</dbReference>
<evidence type="ECO:0000313" key="7">
    <source>
        <dbReference type="EMBL" id="VAW30437.1"/>
    </source>
</evidence>
<evidence type="ECO:0000259" key="4">
    <source>
        <dbReference type="Pfam" id="PF25917"/>
    </source>
</evidence>
<dbReference type="Gene3D" id="2.40.420.20">
    <property type="match status" value="1"/>
</dbReference>
<dbReference type="PROSITE" id="PS51257">
    <property type="entry name" value="PROKAR_LIPOPROTEIN"/>
    <property type="match status" value="1"/>
</dbReference>
<feature type="coiled-coil region" evidence="3">
    <location>
        <begin position="30"/>
        <end position="57"/>
    </location>
</feature>
<evidence type="ECO:0000256" key="2">
    <source>
        <dbReference type="ARBA" id="ARBA00022448"/>
    </source>
</evidence>
<dbReference type="NCBIfam" id="TIGR01730">
    <property type="entry name" value="RND_mfp"/>
    <property type="match status" value="1"/>
</dbReference>
<dbReference type="Pfam" id="PF25967">
    <property type="entry name" value="RND-MFP_C"/>
    <property type="match status" value="1"/>
</dbReference>
<dbReference type="Pfam" id="PF25954">
    <property type="entry name" value="Beta-barrel_RND_2"/>
    <property type="match status" value="1"/>
</dbReference>
<dbReference type="InterPro" id="IPR058792">
    <property type="entry name" value="Beta-barrel_RND_2"/>
</dbReference>
<accession>A0A3B0UY83</accession>
<dbReference type="PANTHER" id="PTHR30469">
    <property type="entry name" value="MULTIDRUG RESISTANCE PROTEIN MDTA"/>
    <property type="match status" value="1"/>
</dbReference>
<feature type="domain" description="Multidrug resistance protein MdtA-like barrel-sandwich hybrid" evidence="4">
    <location>
        <begin position="94"/>
        <end position="219"/>
    </location>
</feature>
<evidence type="ECO:0000259" key="5">
    <source>
        <dbReference type="Pfam" id="PF25954"/>
    </source>
</evidence>
<protein>
    <submittedName>
        <fullName evidence="7">Probable Co/Zn/Cd efflux system membrane fusion protein</fullName>
    </submittedName>
</protein>
<organism evidence="7">
    <name type="scientific">hydrothermal vent metagenome</name>
    <dbReference type="NCBI Taxonomy" id="652676"/>
    <lineage>
        <taxon>unclassified sequences</taxon>
        <taxon>metagenomes</taxon>
        <taxon>ecological metagenomes</taxon>
    </lineage>
</organism>
<evidence type="ECO:0000256" key="3">
    <source>
        <dbReference type="SAM" id="Coils"/>
    </source>
</evidence>
<proteinExistence type="predicted"/>